<dbReference type="InterPro" id="IPR057251">
    <property type="entry name" value="FP_C"/>
</dbReference>
<accession>A0A4C1U8Q6</accession>
<proteinExistence type="predicted"/>
<dbReference type="OrthoDB" id="7479742at2759"/>
<reference evidence="2 3" key="1">
    <citation type="journal article" date="2019" name="Commun. Biol.">
        <title>The bagworm genome reveals a unique fibroin gene that provides high tensile strength.</title>
        <authorList>
            <person name="Kono N."/>
            <person name="Nakamura H."/>
            <person name="Ohtoshi R."/>
            <person name="Tomita M."/>
            <person name="Numata K."/>
            <person name="Arakawa K."/>
        </authorList>
    </citation>
    <scope>NUCLEOTIDE SEQUENCE [LARGE SCALE GENOMIC DNA]</scope>
</reference>
<evidence type="ECO:0000313" key="3">
    <source>
        <dbReference type="Proteomes" id="UP000299102"/>
    </source>
</evidence>
<gene>
    <name evidence="2" type="ORF">EVAR_22600_1</name>
</gene>
<feature type="domain" description="FP protein C-terminal" evidence="1">
    <location>
        <begin position="62"/>
        <end position="88"/>
    </location>
</feature>
<evidence type="ECO:0000259" key="1">
    <source>
        <dbReference type="Pfam" id="PF25298"/>
    </source>
</evidence>
<evidence type="ECO:0000313" key="2">
    <source>
        <dbReference type="EMBL" id="GBP22314.1"/>
    </source>
</evidence>
<comment type="caution">
    <text evidence="2">The sequence shown here is derived from an EMBL/GenBank/DDBJ whole genome shotgun (WGS) entry which is preliminary data.</text>
</comment>
<dbReference type="Proteomes" id="UP000299102">
    <property type="component" value="Unassembled WGS sequence"/>
</dbReference>
<sequence length="101" mass="11889">MNTWPDRPRNILVTLASPRLRDFVLSATLLFNKAHCKDMFNSKHVDFAGESRRIYIMEHLSHECKQLQAAARKHARENNYKYVWVWTGVLAKGRQRICFAN</sequence>
<organism evidence="2 3">
    <name type="scientific">Eumeta variegata</name>
    <name type="common">Bagworm moth</name>
    <name type="synonym">Eumeta japonica</name>
    <dbReference type="NCBI Taxonomy" id="151549"/>
    <lineage>
        <taxon>Eukaryota</taxon>
        <taxon>Metazoa</taxon>
        <taxon>Ecdysozoa</taxon>
        <taxon>Arthropoda</taxon>
        <taxon>Hexapoda</taxon>
        <taxon>Insecta</taxon>
        <taxon>Pterygota</taxon>
        <taxon>Neoptera</taxon>
        <taxon>Endopterygota</taxon>
        <taxon>Lepidoptera</taxon>
        <taxon>Glossata</taxon>
        <taxon>Ditrysia</taxon>
        <taxon>Tineoidea</taxon>
        <taxon>Psychidae</taxon>
        <taxon>Oiketicinae</taxon>
        <taxon>Eumeta</taxon>
    </lineage>
</organism>
<name>A0A4C1U8Q6_EUMVA</name>
<keyword evidence="3" id="KW-1185">Reference proteome</keyword>
<dbReference type="EMBL" id="BGZK01000138">
    <property type="protein sequence ID" value="GBP22314.1"/>
    <property type="molecule type" value="Genomic_DNA"/>
</dbReference>
<dbReference type="Pfam" id="PF25298">
    <property type="entry name" value="Baculo_FP_2nd"/>
    <property type="match status" value="1"/>
</dbReference>
<protein>
    <recommendedName>
        <fullName evidence="1">FP protein C-terminal domain-containing protein</fullName>
    </recommendedName>
</protein>
<dbReference type="AlphaFoldDB" id="A0A4C1U8Q6"/>